<dbReference type="GO" id="GO:0051536">
    <property type="term" value="F:iron-sulfur cluster binding"/>
    <property type="evidence" value="ECO:0007669"/>
    <property type="project" value="InterPro"/>
</dbReference>
<proteinExistence type="predicted"/>
<comment type="caution">
    <text evidence="2">The sequence shown here is derived from an EMBL/GenBank/DDBJ whole genome shotgun (WGS) entry which is preliminary data.</text>
</comment>
<dbReference type="SMART" id="SM00729">
    <property type="entry name" value="Elp3"/>
    <property type="match status" value="1"/>
</dbReference>
<keyword evidence="3" id="KW-1185">Reference proteome</keyword>
<dbReference type="GeneID" id="82190012"/>
<evidence type="ECO:0000313" key="3">
    <source>
        <dbReference type="Proteomes" id="UP000014204"/>
    </source>
</evidence>
<gene>
    <name evidence="2" type="ORF">C811_00381</name>
</gene>
<dbReference type="PANTHER" id="PTHR42731">
    <property type="entry name" value="SLL1084 PROTEIN"/>
    <property type="match status" value="1"/>
</dbReference>
<dbReference type="InterPro" id="IPR006638">
    <property type="entry name" value="Elp3/MiaA/NifB-like_rSAM"/>
</dbReference>
<dbReference type="eggNOG" id="COG1032">
    <property type="taxonomic scope" value="Bacteria"/>
</dbReference>
<dbReference type="Proteomes" id="UP000014204">
    <property type="component" value="Unassembled WGS sequence"/>
</dbReference>
<dbReference type="PANTHER" id="PTHR42731:SF1">
    <property type="entry name" value="RADICAL SAM DOMAIN PROTEIN"/>
    <property type="match status" value="1"/>
</dbReference>
<protein>
    <recommendedName>
        <fullName evidence="1">Radical SAM core domain-containing protein</fullName>
    </recommendedName>
</protein>
<dbReference type="Pfam" id="PF04055">
    <property type="entry name" value="Radical_SAM"/>
    <property type="match status" value="1"/>
</dbReference>
<dbReference type="SFLD" id="SFLDG01082">
    <property type="entry name" value="B12-binding_domain_containing"/>
    <property type="match status" value="1"/>
</dbReference>
<dbReference type="CDD" id="cd01335">
    <property type="entry name" value="Radical_SAM"/>
    <property type="match status" value="1"/>
</dbReference>
<organism evidence="2 3">
    <name type="scientific">Adlercreutzia caecimuris B7</name>
    <dbReference type="NCBI Taxonomy" id="1235794"/>
    <lineage>
        <taxon>Bacteria</taxon>
        <taxon>Bacillati</taxon>
        <taxon>Actinomycetota</taxon>
        <taxon>Coriobacteriia</taxon>
        <taxon>Eggerthellales</taxon>
        <taxon>Eggerthellaceae</taxon>
        <taxon>Adlercreutzia</taxon>
    </lineage>
</organism>
<dbReference type="SFLD" id="SFLDS00029">
    <property type="entry name" value="Radical_SAM"/>
    <property type="match status" value="1"/>
</dbReference>
<dbReference type="InterPro" id="IPR023862">
    <property type="entry name" value="CHP03960_rSAM"/>
</dbReference>
<dbReference type="InterPro" id="IPR023404">
    <property type="entry name" value="rSAM_horseshoe"/>
</dbReference>
<dbReference type="PATRIC" id="fig|1235794.3.peg.375"/>
<accession>R9L1G2</accession>
<dbReference type="STRING" id="1235794.C811_00381"/>
<dbReference type="EMBL" id="ASSY01000005">
    <property type="protein sequence ID" value="EOS52353.1"/>
    <property type="molecule type" value="Genomic_DNA"/>
</dbReference>
<dbReference type="RefSeq" id="WP_016308617.1">
    <property type="nucleotide sequence ID" value="NZ_KE159646.1"/>
</dbReference>
<dbReference type="AlphaFoldDB" id="R9L1G2"/>
<reference evidence="2 3" key="1">
    <citation type="submission" date="2013-04" db="EMBL/GenBank/DDBJ databases">
        <title>The Genome Sequence of Enterorhabdus caecimuris B7.</title>
        <authorList>
            <consortium name="The Broad Institute Genomics Platform"/>
            <consortium name="The Broad Institute Genome Sequencing Center for Infectious Disease"/>
            <person name="Earl A."/>
            <person name="Xavier R."/>
            <person name="Elson C."/>
            <person name="Duck W."/>
            <person name="Walker B."/>
            <person name="Young S."/>
            <person name="Zeng Q."/>
            <person name="Gargeya S."/>
            <person name="Fitzgerald M."/>
            <person name="Haas B."/>
            <person name="Abouelleil A."/>
            <person name="Allen A.W."/>
            <person name="Alvarado L."/>
            <person name="Arachchi H.M."/>
            <person name="Berlin A.M."/>
            <person name="Chapman S.B."/>
            <person name="Gainer-Dewar J."/>
            <person name="Goldberg J."/>
            <person name="Griggs A."/>
            <person name="Gujja S."/>
            <person name="Hansen M."/>
            <person name="Howarth C."/>
            <person name="Imamovic A."/>
            <person name="Ireland A."/>
            <person name="Larimer J."/>
            <person name="McCowan C."/>
            <person name="Murphy C."/>
            <person name="Pearson M."/>
            <person name="Poon T.W."/>
            <person name="Priest M."/>
            <person name="Roberts A."/>
            <person name="Saif S."/>
            <person name="Shea T."/>
            <person name="Sisk P."/>
            <person name="Sykes S."/>
            <person name="Wortman J."/>
            <person name="Nusbaum C."/>
            <person name="Birren B."/>
        </authorList>
    </citation>
    <scope>NUCLEOTIDE SEQUENCE [LARGE SCALE GENOMIC DNA]</scope>
    <source>
        <strain evidence="2 3">B7</strain>
    </source>
</reference>
<feature type="domain" description="Radical SAM core" evidence="1">
    <location>
        <begin position="257"/>
        <end position="496"/>
    </location>
</feature>
<dbReference type="InterPro" id="IPR007197">
    <property type="entry name" value="rSAM"/>
</dbReference>
<dbReference type="Gene3D" id="3.80.30.20">
    <property type="entry name" value="tm_1862 like domain"/>
    <property type="match status" value="1"/>
</dbReference>
<dbReference type="OrthoDB" id="9806827at2"/>
<sequence>MPSTNLWPRVEPLLARVERPARYLNHEWGCVVKDDAPFQFCMIYPDTYELGQANQAVRILVNAVNATEGMGAERAFLPAVDMADLMRDAGVPLFSLESCAPVAEFDAVGITLPHELAATNILETLDLAGIPLHSAERAEDDPIVLAGGPCAYNPEPYAPFFDVILVGEGEEQLPEALSLIRRLRSEAAPRADILRALAREVGGAYVPSLYRWRDEAEAQAAGSWVEPLFDDVPPVVDKRVFEGFAASDAHEPMVVPYTEVVHDRLNIEVLRGCARGCRFCQAGMMYRPVRERSADNIVNAVVRGLAETGYDEVSLTSLSSTDHSQIAEILTRVNDACAGRGVRVSVPSQRLDAFGVEMAELVAGQKKGGLTFAPEAGTQRLRDVINKNVTEDDLFSAIDAAFAAGWRRCKLYFMVGLPTETDEDIKGIASLAQRAYDRAKAAVPPEQRGSVRMSVSCAVFVPKAQTPFQWDGQISPEETLRRVGLLKRSVKYKAVDVHYHDPATSFVEAVMSRGGREAAAWVEKAWRRGARFDAWTEHFNEEAWTGAAEALGIDPARIAQADFPTDYVLPWAHITAAVSPKFLARERARAQEGVTTPDCTFENCSACGACPTLGADIELMEERVGKTGAGAANPYRRVIGSAAMGDADHVDGGSADEMEGN</sequence>
<dbReference type="Pfam" id="PF19864">
    <property type="entry name" value="Radical_SAM_N2"/>
    <property type="match status" value="1"/>
</dbReference>
<evidence type="ECO:0000313" key="2">
    <source>
        <dbReference type="EMBL" id="EOS52353.1"/>
    </source>
</evidence>
<dbReference type="NCBIfam" id="TIGR03960">
    <property type="entry name" value="rSAM_fuse_unch"/>
    <property type="match status" value="1"/>
</dbReference>
<dbReference type="InterPro" id="IPR058240">
    <property type="entry name" value="rSAM_sf"/>
</dbReference>
<name>R9L1G2_9ACTN</name>
<dbReference type="HOGENOM" id="CLU_011543_3_2_11"/>
<dbReference type="SUPFAM" id="SSF102114">
    <property type="entry name" value="Radical SAM enzymes"/>
    <property type="match status" value="1"/>
</dbReference>
<dbReference type="PROSITE" id="PS51918">
    <property type="entry name" value="RADICAL_SAM"/>
    <property type="match status" value="1"/>
</dbReference>
<dbReference type="GO" id="GO:0003824">
    <property type="term" value="F:catalytic activity"/>
    <property type="evidence" value="ECO:0007669"/>
    <property type="project" value="InterPro"/>
</dbReference>
<evidence type="ECO:0000259" key="1">
    <source>
        <dbReference type="PROSITE" id="PS51918"/>
    </source>
</evidence>
<dbReference type="InterPro" id="IPR045784">
    <property type="entry name" value="Radical_SAM_N2"/>
</dbReference>